<evidence type="ECO:0000313" key="4">
    <source>
        <dbReference type="Proteomes" id="UP001163046"/>
    </source>
</evidence>
<dbReference type="InterPro" id="IPR013098">
    <property type="entry name" value="Ig_I-set"/>
</dbReference>
<dbReference type="GO" id="GO:0070593">
    <property type="term" value="P:dendrite self-avoidance"/>
    <property type="evidence" value="ECO:0007669"/>
    <property type="project" value="TreeGrafter"/>
</dbReference>
<reference evidence="3" key="1">
    <citation type="submission" date="2023-01" db="EMBL/GenBank/DDBJ databases">
        <title>Genome assembly of the deep-sea coral Lophelia pertusa.</title>
        <authorList>
            <person name="Herrera S."/>
            <person name="Cordes E."/>
        </authorList>
    </citation>
    <scope>NUCLEOTIDE SEQUENCE</scope>
    <source>
        <strain evidence="3">USNM1676648</strain>
        <tissue evidence="3">Polyp</tissue>
    </source>
</reference>
<organism evidence="3 4">
    <name type="scientific">Desmophyllum pertusum</name>
    <dbReference type="NCBI Taxonomy" id="174260"/>
    <lineage>
        <taxon>Eukaryota</taxon>
        <taxon>Metazoa</taxon>
        <taxon>Cnidaria</taxon>
        <taxon>Anthozoa</taxon>
        <taxon>Hexacorallia</taxon>
        <taxon>Scleractinia</taxon>
        <taxon>Caryophylliina</taxon>
        <taxon>Caryophylliidae</taxon>
        <taxon>Desmophyllum</taxon>
    </lineage>
</organism>
<dbReference type="GO" id="GO:0005886">
    <property type="term" value="C:plasma membrane"/>
    <property type="evidence" value="ECO:0007669"/>
    <property type="project" value="TreeGrafter"/>
</dbReference>
<dbReference type="PANTHER" id="PTHR10075:SF103">
    <property type="entry name" value="ROUNDABOUT HOMOLOG 4"/>
    <property type="match status" value="1"/>
</dbReference>
<keyword evidence="4" id="KW-1185">Reference proteome</keyword>
<dbReference type="InterPro" id="IPR036179">
    <property type="entry name" value="Ig-like_dom_sf"/>
</dbReference>
<gene>
    <name evidence="3" type="primary">ROBO1_7</name>
    <name evidence="3" type="ORF">OS493_023694</name>
</gene>
<dbReference type="Proteomes" id="UP001163046">
    <property type="component" value="Unassembled WGS sequence"/>
</dbReference>
<dbReference type="GO" id="GO:0030424">
    <property type="term" value="C:axon"/>
    <property type="evidence" value="ECO:0007669"/>
    <property type="project" value="TreeGrafter"/>
</dbReference>
<dbReference type="EMBL" id="MU826843">
    <property type="protein sequence ID" value="KAJ7371669.1"/>
    <property type="molecule type" value="Genomic_DNA"/>
</dbReference>
<proteinExistence type="predicted"/>
<dbReference type="SMART" id="SM00409">
    <property type="entry name" value="IG"/>
    <property type="match status" value="2"/>
</dbReference>
<dbReference type="AlphaFoldDB" id="A0A9X0CSC1"/>
<comment type="caution">
    <text evidence="3">The sequence shown here is derived from an EMBL/GenBank/DDBJ whole genome shotgun (WGS) entry which is preliminary data.</text>
</comment>
<protein>
    <submittedName>
        <fullName evidence="3">Roundabout 1</fullName>
    </submittedName>
</protein>
<accession>A0A9X0CSC1</accession>
<dbReference type="GO" id="GO:0098632">
    <property type="term" value="F:cell-cell adhesion mediator activity"/>
    <property type="evidence" value="ECO:0007669"/>
    <property type="project" value="TreeGrafter"/>
</dbReference>
<dbReference type="InterPro" id="IPR003598">
    <property type="entry name" value="Ig_sub2"/>
</dbReference>
<dbReference type="OrthoDB" id="5963605at2759"/>
<feature type="domain" description="Ig-like" evidence="2">
    <location>
        <begin position="1"/>
        <end position="77"/>
    </location>
</feature>
<dbReference type="InterPro" id="IPR007110">
    <property type="entry name" value="Ig-like_dom"/>
</dbReference>
<feature type="domain" description="Ig-like" evidence="2">
    <location>
        <begin position="82"/>
        <end position="168"/>
    </location>
</feature>
<dbReference type="PROSITE" id="PS50835">
    <property type="entry name" value="IG_LIKE"/>
    <property type="match status" value="2"/>
</dbReference>
<dbReference type="Pfam" id="PF07679">
    <property type="entry name" value="I-set"/>
    <property type="match status" value="1"/>
</dbReference>
<evidence type="ECO:0000256" key="1">
    <source>
        <dbReference type="ARBA" id="ARBA00023319"/>
    </source>
</evidence>
<dbReference type="Gene3D" id="2.60.40.10">
    <property type="entry name" value="Immunoglobulins"/>
    <property type="match status" value="2"/>
</dbReference>
<dbReference type="GO" id="GO:0007156">
    <property type="term" value="P:homophilic cell adhesion via plasma membrane adhesion molecules"/>
    <property type="evidence" value="ECO:0007669"/>
    <property type="project" value="TreeGrafter"/>
</dbReference>
<evidence type="ECO:0000259" key="2">
    <source>
        <dbReference type="PROSITE" id="PS50835"/>
    </source>
</evidence>
<dbReference type="PANTHER" id="PTHR10075">
    <property type="entry name" value="BASIGIN RELATED"/>
    <property type="match status" value="1"/>
</dbReference>
<evidence type="ECO:0000313" key="3">
    <source>
        <dbReference type="EMBL" id="KAJ7371669.1"/>
    </source>
</evidence>
<dbReference type="CDD" id="cd00096">
    <property type="entry name" value="Ig"/>
    <property type="match status" value="2"/>
</dbReference>
<dbReference type="Pfam" id="PF13927">
    <property type="entry name" value="Ig_3"/>
    <property type="match status" value="1"/>
</dbReference>
<dbReference type="InterPro" id="IPR003599">
    <property type="entry name" value="Ig_sub"/>
</dbReference>
<sequence length="180" mass="20334">MSGILSCSAEGNPAPLFMWSRKDGKPLNEERFRQLHNGNLYVYPVLPEDRGEYICTIKQHYDGREDPTSKFQNMEVSVIKKPYAEITPKSHPTLMIGDPLSLTCKVNEATLEIKWKKDGASEIPRAEIFPIRDESTLFISKVVTSDSGEYSCEAHNRAGIASSTLKINVRENTKNKRIQC</sequence>
<name>A0A9X0CSC1_9CNID</name>
<dbReference type="SUPFAM" id="SSF48726">
    <property type="entry name" value="Immunoglobulin"/>
    <property type="match status" value="2"/>
</dbReference>
<dbReference type="SMART" id="SM00408">
    <property type="entry name" value="IGc2"/>
    <property type="match status" value="2"/>
</dbReference>
<dbReference type="InterPro" id="IPR013783">
    <property type="entry name" value="Ig-like_fold"/>
</dbReference>
<keyword evidence="1" id="KW-0393">Immunoglobulin domain</keyword>
<dbReference type="GO" id="GO:0007411">
    <property type="term" value="P:axon guidance"/>
    <property type="evidence" value="ECO:0007669"/>
    <property type="project" value="TreeGrafter"/>
</dbReference>